<keyword evidence="2" id="KW-1185">Reference proteome</keyword>
<accession>A0A2R6WCQ8</accession>
<dbReference type="Gramene" id="Mp2g17150.1">
    <property type="protein sequence ID" value="Mp2g17150.1.cds1"/>
    <property type="gene ID" value="Mp2g17150"/>
</dbReference>
<evidence type="ECO:0000313" key="2">
    <source>
        <dbReference type="Proteomes" id="UP000244005"/>
    </source>
</evidence>
<organism evidence="1 2">
    <name type="scientific">Marchantia polymorpha</name>
    <name type="common">Common liverwort</name>
    <name type="synonym">Marchantia aquatica</name>
    <dbReference type="NCBI Taxonomy" id="3197"/>
    <lineage>
        <taxon>Eukaryota</taxon>
        <taxon>Viridiplantae</taxon>
        <taxon>Streptophyta</taxon>
        <taxon>Embryophyta</taxon>
        <taxon>Marchantiophyta</taxon>
        <taxon>Marchantiopsida</taxon>
        <taxon>Marchantiidae</taxon>
        <taxon>Marchantiales</taxon>
        <taxon>Marchantiaceae</taxon>
        <taxon>Marchantia</taxon>
    </lineage>
</organism>
<dbReference type="EMBL" id="KZ772781">
    <property type="protein sequence ID" value="PTQ31636.1"/>
    <property type="molecule type" value="Genomic_DNA"/>
</dbReference>
<proteinExistence type="predicted"/>
<gene>
    <name evidence="1" type="ORF">MARPO_0109s0056</name>
</gene>
<dbReference type="Proteomes" id="UP000244005">
    <property type="component" value="Unassembled WGS sequence"/>
</dbReference>
<protein>
    <submittedName>
        <fullName evidence="1">Uncharacterized protein</fullName>
    </submittedName>
</protein>
<name>A0A2R6WCQ8_MARPO</name>
<sequence length="142" mass="16178">MHVSFVYWRTRASCGRLSDGPTATTIVPSEQFVVLCMQRFFSLVRRIGDDLSVLKKGLESIRSEYFLNSLELHLDPKARTPMCAQFRLHIWGTAPGGFVVMEVPESQTRRETNKLHIRGLWNFDLSLPQTIQGRERVQGGGL</sequence>
<evidence type="ECO:0000313" key="1">
    <source>
        <dbReference type="EMBL" id="PTQ31636.1"/>
    </source>
</evidence>
<dbReference type="AlphaFoldDB" id="A0A2R6WCQ8"/>
<reference evidence="2" key="1">
    <citation type="journal article" date="2017" name="Cell">
        <title>Insights into land plant evolution garnered from the Marchantia polymorpha genome.</title>
        <authorList>
            <person name="Bowman J.L."/>
            <person name="Kohchi T."/>
            <person name="Yamato K.T."/>
            <person name="Jenkins J."/>
            <person name="Shu S."/>
            <person name="Ishizaki K."/>
            <person name="Yamaoka S."/>
            <person name="Nishihama R."/>
            <person name="Nakamura Y."/>
            <person name="Berger F."/>
            <person name="Adam C."/>
            <person name="Aki S.S."/>
            <person name="Althoff F."/>
            <person name="Araki T."/>
            <person name="Arteaga-Vazquez M.A."/>
            <person name="Balasubrmanian S."/>
            <person name="Barry K."/>
            <person name="Bauer D."/>
            <person name="Boehm C.R."/>
            <person name="Briginshaw L."/>
            <person name="Caballero-Perez J."/>
            <person name="Catarino B."/>
            <person name="Chen F."/>
            <person name="Chiyoda S."/>
            <person name="Chovatia M."/>
            <person name="Davies K.M."/>
            <person name="Delmans M."/>
            <person name="Demura T."/>
            <person name="Dierschke T."/>
            <person name="Dolan L."/>
            <person name="Dorantes-Acosta A.E."/>
            <person name="Eklund D.M."/>
            <person name="Florent S.N."/>
            <person name="Flores-Sandoval E."/>
            <person name="Fujiyama A."/>
            <person name="Fukuzawa H."/>
            <person name="Galik B."/>
            <person name="Grimanelli D."/>
            <person name="Grimwood J."/>
            <person name="Grossniklaus U."/>
            <person name="Hamada T."/>
            <person name="Haseloff J."/>
            <person name="Hetherington A.J."/>
            <person name="Higo A."/>
            <person name="Hirakawa Y."/>
            <person name="Hundley H.N."/>
            <person name="Ikeda Y."/>
            <person name="Inoue K."/>
            <person name="Inoue S.I."/>
            <person name="Ishida S."/>
            <person name="Jia Q."/>
            <person name="Kakita M."/>
            <person name="Kanazawa T."/>
            <person name="Kawai Y."/>
            <person name="Kawashima T."/>
            <person name="Kennedy M."/>
            <person name="Kinose K."/>
            <person name="Kinoshita T."/>
            <person name="Kohara Y."/>
            <person name="Koide E."/>
            <person name="Komatsu K."/>
            <person name="Kopischke S."/>
            <person name="Kubo M."/>
            <person name="Kyozuka J."/>
            <person name="Lagercrantz U."/>
            <person name="Lin S.S."/>
            <person name="Lindquist E."/>
            <person name="Lipzen A.M."/>
            <person name="Lu C.W."/>
            <person name="De Luna E."/>
            <person name="Martienssen R.A."/>
            <person name="Minamino N."/>
            <person name="Mizutani M."/>
            <person name="Mizutani M."/>
            <person name="Mochizuki N."/>
            <person name="Monte I."/>
            <person name="Mosher R."/>
            <person name="Nagasaki H."/>
            <person name="Nakagami H."/>
            <person name="Naramoto S."/>
            <person name="Nishitani K."/>
            <person name="Ohtani M."/>
            <person name="Okamoto T."/>
            <person name="Okumura M."/>
            <person name="Phillips J."/>
            <person name="Pollak B."/>
            <person name="Reinders A."/>
            <person name="Rovekamp M."/>
            <person name="Sano R."/>
            <person name="Sawa S."/>
            <person name="Schmid M.W."/>
            <person name="Shirakawa M."/>
            <person name="Solano R."/>
            <person name="Spunde A."/>
            <person name="Suetsugu N."/>
            <person name="Sugano S."/>
            <person name="Sugiyama A."/>
            <person name="Sun R."/>
            <person name="Suzuki Y."/>
            <person name="Takenaka M."/>
            <person name="Takezawa D."/>
            <person name="Tomogane H."/>
            <person name="Tsuzuki M."/>
            <person name="Ueda T."/>
            <person name="Umeda M."/>
            <person name="Ward J.M."/>
            <person name="Watanabe Y."/>
            <person name="Yazaki K."/>
            <person name="Yokoyama R."/>
            <person name="Yoshitake Y."/>
            <person name="Yotsui I."/>
            <person name="Zachgo S."/>
            <person name="Schmutz J."/>
        </authorList>
    </citation>
    <scope>NUCLEOTIDE SEQUENCE [LARGE SCALE GENOMIC DNA]</scope>
    <source>
        <strain evidence="2">Tak-1</strain>
    </source>
</reference>